<comment type="caution">
    <text evidence="1">The sequence shown here is derived from an EMBL/GenBank/DDBJ whole genome shotgun (WGS) entry which is preliminary data.</text>
</comment>
<dbReference type="AlphaFoldDB" id="A0A2S4PSS7"/>
<proteinExistence type="predicted"/>
<sequence length="135" mass="15251">MGTCTMIIPSIFALIHFIDVPTFPSIDTWPLVIVALLLPLSTLWTTMEPNPTFDILKAWGNHSSEEIFINGDRESSTCKNFSQNLKFGSGRHETKVFNSKETNSTDYAKTQATTNSSFSQDSLKGYLWKTDDQHR</sequence>
<gene>
    <name evidence="1" type="ORF">EPUL_003107</name>
</gene>
<keyword evidence="2" id="KW-1185">Reference proteome</keyword>
<dbReference type="OrthoDB" id="5402633at2759"/>
<organism evidence="1 2">
    <name type="scientific">Erysiphe pulchra</name>
    <dbReference type="NCBI Taxonomy" id="225359"/>
    <lineage>
        <taxon>Eukaryota</taxon>
        <taxon>Fungi</taxon>
        <taxon>Dikarya</taxon>
        <taxon>Ascomycota</taxon>
        <taxon>Pezizomycotina</taxon>
        <taxon>Leotiomycetes</taxon>
        <taxon>Erysiphales</taxon>
        <taxon>Erysiphaceae</taxon>
        <taxon>Erysiphe</taxon>
    </lineage>
</organism>
<evidence type="ECO:0000313" key="1">
    <source>
        <dbReference type="EMBL" id="POS85082.1"/>
    </source>
</evidence>
<accession>A0A2S4PSS7</accession>
<dbReference type="InterPro" id="IPR000366">
    <property type="entry name" value="GPCR_STE2"/>
</dbReference>
<evidence type="ECO:0000313" key="2">
    <source>
        <dbReference type="Proteomes" id="UP000237438"/>
    </source>
</evidence>
<dbReference type="GO" id="GO:0038038">
    <property type="term" value="C:G protein-coupled receptor homodimeric complex"/>
    <property type="evidence" value="ECO:0007669"/>
    <property type="project" value="TreeGrafter"/>
</dbReference>
<dbReference type="STRING" id="225359.A0A2S4PSS7"/>
<dbReference type="Pfam" id="PF02116">
    <property type="entry name" value="STE2"/>
    <property type="match status" value="1"/>
</dbReference>
<dbReference type="GO" id="GO:0000750">
    <property type="term" value="P:pheromone-dependent signal transduction involved in conjugation with cellular fusion"/>
    <property type="evidence" value="ECO:0007669"/>
    <property type="project" value="TreeGrafter"/>
</dbReference>
<dbReference type="PANTHER" id="PTHR28009">
    <property type="entry name" value="PHEROMONE ALPHA FACTOR RECEPTOR"/>
    <property type="match status" value="1"/>
</dbReference>
<dbReference type="Proteomes" id="UP000237438">
    <property type="component" value="Unassembled WGS sequence"/>
</dbReference>
<dbReference type="PANTHER" id="PTHR28009:SF1">
    <property type="entry name" value="PHEROMONE ALPHA FACTOR RECEPTOR"/>
    <property type="match status" value="1"/>
</dbReference>
<dbReference type="EMBL" id="PEDP01000735">
    <property type="protein sequence ID" value="POS85082.1"/>
    <property type="molecule type" value="Genomic_DNA"/>
</dbReference>
<reference evidence="1 2" key="1">
    <citation type="submission" date="2017-10" db="EMBL/GenBank/DDBJ databases">
        <title>Development of genomic resources for the powdery mildew, Erysiphe pulchra.</title>
        <authorList>
            <person name="Wadl P.A."/>
            <person name="Mack B.M."/>
            <person name="Moore G."/>
            <person name="Beltz S.B."/>
        </authorList>
    </citation>
    <scope>NUCLEOTIDE SEQUENCE [LARGE SCALE GENOMIC DNA]</scope>
    <source>
        <strain evidence="1">Cflorida</strain>
    </source>
</reference>
<protein>
    <submittedName>
        <fullName evidence="1">Uncharacterized protein</fullName>
    </submittedName>
</protein>
<dbReference type="GO" id="GO:0004932">
    <property type="term" value="F:mating-type factor pheromone receptor activity"/>
    <property type="evidence" value="ECO:0007669"/>
    <property type="project" value="InterPro"/>
</dbReference>
<name>A0A2S4PSS7_9PEZI</name>